<reference evidence="8 9" key="1">
    <citation type="submission" date="2020-10" db="EMBL/GenBank/DDBJ databases">
        <authorList>
            <person name="Castelo-Branco R."/>
            <person name="Eusebio N."/>
            <person name="Adriana R."/>
            <person name="Vieira A."/>
            <person name="Brugerolle De Fraissinette N."/>
            <person name="Rezende De Castro R."/>
            <person name="Schneider M.P."/>
            <person name="Vasconcelos V."/>
            <person name="Leao P.N."/>
        </authorList>
    </citation>
    <scope>NUCLEOTIDE SEQUENCE [LARGE SCALE GENOMIC DNA]</scope>
    <source>
        <strain evidence="8 9">LEGE 07299</strain>
    </source>
</reference>
<gene>
    <name evidence="8" type="ORF">IQ229_00065</name>
</gene>
<dbReference type="Pfam" id="PF05199">
    <property type="entry name" value="GMC_oxred_C"/>
    <property type="match status" value="1"/>
</dbReference>
<dbReference type="SUPFAM" id="SSF51905">
    <property type="entry name" value="FAD/NAD(P)-binding domain"/>
    <property type="match status" value="1"/>
</dbReference>
<comment type="cofactor">
    <cofactor evidence="1">
        <name>FAD</name>
        <dbReference type="ChEBI" id="CHEBI:57692"/>
    </cofactor>
</comment>
<evidence type="ECO:0000256" key="4">
    <source>
        <dbReference type="ARBA" id="ARBA00022827"/>
    </source>
</evidence>
<dbReference type="InterPro" id="IPR007867">
    <property type="entry name" value="GMC_OxRtase_C"/>
</dbReference>
<evidence type="ECO:0000313" key="8">
    <source>
        <dbReference type="EMBL" id="MBE9103408.1"/>
    </source>
</evidence>
<dbReference type="Pfam" id="PF00732">
    <property type="entry name" value="GMC_oxred_N"/>
    <property type="match status" value="1"/>
</dbReference>
<dbReference type="InterPro" id="IPR036188">
    <property type="entry name" value="FAD/NAD-bd_sf"/>
</dbReference>
<keyword evidence="4 5" id="KW-0274">FAD</keyword>
<organism evidence="8 9">
    <name type="scientific">Nostoc cf. edaphicum LEGE 07299</name>
    <dbReference type="NCBI Taxonomy" id="2777974"/>
    <lineage>
        <taxon>Bacteria</taxon>
        <taxon>Bacillati</taxon>
        <taxon>Cyanobacteriota</taxon>
        <taxon>Cyanophyceae</taxon>
        <taxon>Nostocales</taxon>
        <taxon>Nostocaceae</taxon>
        <taxon>Nostoc</taxon>
    </lineage>
</organism>
<evidence type="ECO:0000259" key="6">
    <source>
        <dbReference type="PROSITE" id="PS00623"/>
    </source>
</evidence>
<keyword evidence="9" id="KW-1185">Reference proteome</keyword>
<sequence length="572" mass="63159">MKTNFENKSFKDERETDSRDIFAERVRSNQRQLTSQLRHQYDFIVCGSGASGSVVARRLAENPDVSVLLLEAGGNDDVSSVIEANQWPTNLGSDRDWSFQGQPNLHVNGRSIPFSMGKVLGGGSSINVMVWARGHKHDWDFFASVANDPAWSYESVLKIYRRLEDWHGVPDPMYRGTGGPVFVQPAPDPNPIAPATVEGARVVGIPTFENPNGRMMEAAKGASISDVRVRNGKRESIFRSYVFPYMDRPNLTVLSHALVTRLTFQGKRVTGVEISYRDAIYRIGAAVEVVLSLGAIHTPKVLMQSGIGDEAELQRFGIPVVQHLPGVGQNFQDHVAFDCVWEYENALAPRNNLSEAIFFTGDQPGLDSPDLFVCQAEVPKSTAENAIRFGLPDAGWTLFGAIAQPKSRGRLRLKGADPSDPILIDGNTLSDPDDLKTAIACVELCREVGNSAPLRPFVKREVMPGNLKGAELERFIRDAATSFWHETCTAKMGRDSMSVVDSNLRVYGIDNLRIADGSILPRVTTGNTMAPCVIIGERAAEILHLEHQLQTTVKTDSGVQQNHRTFHWRTHI</sequence>
<dbReference type="RefSeq" id="WP_194040190.1">
    <property type="nucleotide sequence ID" value="NZ_JADEXF010000001.1"/>
</dbReference>
<dbReference type="PANTHER" id="PTHR11552">
    <property type="entry name" value="GLUCOSE-METHANOL-CHOLINE GMC OXIDOREDUCTASE"/>
    <property type="match status" value="1"/>
</dbReference>
<name>A0ABR9TSL9_9NOSO</name>
<dbReference type="Proteomes" id="UP000647836">
    <property type="component" value="Unassembled WGS sequence"/>
</dbReference>
<evidence type="ECO:0000313" key="9">
    <source>
        <dbReference type="Proteomes" id="UP000647836"/>
    </source>
</evidence>
<dbReference type="PANTHER" id="PTHR11552:SF147">
    <property type="entry name" value="CHOLINE DEHYDROGENASE, MITOCHONDRIAL"/>
    <property type="match status" value="1"/>
</dbReference>
<comment type="caution">
    <text evidence="8">The sequence shown here is derived from an EMBL/GenBank/DDBJ whole genome shotgun (WGS) entry which is preliminary data.</text>
</comment>
<feature type="domain" description="Glucose-methanol-choline oxidoreductase N-terminal" evidence="7">
    <location>
        <begin position="294"/>
        <end position="308"/>
    </location>
</feature>
<keyword evidence="3 5" id="KW-0285">Flavoprotein</keyword>
<evidence type="ECO:0000259" key="7">
    <source>
        <dbReference type="PROSITE" id="PS00624"/>
    </source>
</evidence>
<evidence type="ECO:0000256" key="1">
    <source>
        <dbReference type="ARBA" id="ARBA00001974"/>
    </source>
</evidence>
<protein>
    <submittedName>
        <fullName evidence="8">GMC family oxidoreductase</fullName>
    </submittedName>
</protein>
<dbReference type="PIRSF" id="PIRSF000137">
    <property type="entry name" value="Alcohol_oxidase"/>
    <property type="match status" value="1"/>
</dbReference>
<dbReference type="EMBL" id="JADEXF010000001">
    <property type="protein sequence ID" value="MBE9103408.1"/>
    <property type="molecule type" value="Genomic_DNA"/>
</dbReference>
<comment type="similarity">
    <text evidence="2 5">Belongs to the GMC oxidoreductase family.</text>
</comment>
<proteinExistence type="inferred from homology"/>
<dbReference type="Gene3D" id="3.30.410.40">
    <property type="match status" value="1"/>
</dbReference>
<dbReference type="PROSITE" id="PS00624">
    <property type="entry name" value="GMC_OXRED_2"/>
    <property type="match status" value="1"/>
</dbReference>
<dbReference type="SUPFAM" id="SSF54373">
    <property type="entry name" value="FAD-linked reductases, C-terminal domain"/>
    <property type="match status" value="1"/>
</dbReference>
<accession>A0ABR9TSL9</accession>
<dbReference type="InterPro" id="IPR000172">
    <property type="entry name" value="GMC_OxRdtase_N"/>
</dbReference>
<evidence type="ECO:0000256" key="3">
    <source>
        <dbReference type="ARBA" id="ARBA00022630"/>
    </source>
</evidence>
<evidence type="ECO:0000256" key="5">
    <source>
        <dbReference type="RuleBase" id="RU003968"/>
    </source>
</evidence>
<dbReference type="Gene3D" id="3.50.50.60">
    <property type="entry name" value="FAD/NAD(P)-binding domain"/>
    <property type="match status" value="1"/>
</dbReference>
<dbReference type="InterPro" id="IPR012132">
    <property type="entry name" value="GMC_OxRdtase"/>
</dbReference>
<evidence type="ECO:0000256" key="2">
    <source>
        <dbReference type="ARBA" id="ARBA00010790"/>
    </source>
</evidence>
<feature type="domain" description="Glucose-methanol-choline oxidoreductase N-terminal" evidence="6">
    <location>
        <begin position="117"/>
        <end position="140"/>
    </location>
</feature>
<dbReference type="PROSITE" id="PS00623">
    <property type="entry name" value="GMC_OXRED_1"/>
    <property type="match status" value="1"/>
</dbReference>